<feature type="domain" description="Integrase catalytic" evidence="2">
    <location>
        <begin position="23"/>
        <end position="199"/>
    </location>
</feature>
<reference evidence="3" key="2">
    <citation type="submission" date="2022-12" db="EMBL/GenBank/DDBJ databases">
        <authorList>
            <person name="Sun Q."/>
            <person name="Zhou Y."/>
        </authorList>
    </citation>
    <scope>NUCLEOTIDE SEQUENCE</scope>
    <source>
        <strain evidence="3">CGMCC 1.15034</strain>
    </source>
</reference>
<accession>A0AA88B9Q1</accession>
<dbReference type="InterPro" id="IPR012337">
    <property type="entry name" value="RNaseH-like_sf"/>
</dbReference>
<organism evidence="3 4">
    <name type="scientific">Bradyrhizobium guangdongense</name>
    <dbReference type="NCBI Taxonomy" id="1325090"/>
    <lineage>
        <taxon>Bacteria</taxon>
        <taxon>Pseudomonadati</taxon>
        <taxon>Pseudomonadota</taxon>
        <taxon>Alphaproteobacteria</taxon>
        <taxon>Hyphomicrobiales</taxon>
        <taxon>Nitrobacteraceae</taxon>
        <taxon>Bradyrhizobium</taxon>
    </lineage>
</organism>
<dbReference type="GO" id="GO:0003676">
    <property type="term" value="F:nucleic acid binding"/>
    <property type="evidence" value="ECO:0007669"/>
    <property type="project" value="InterPro"/>
</dbReference>
<evidence type="ECO:0000256" key="1">
    <source>
        <dbReference type="ARBA" id="ARBA00009277"/>
    </source>
</evidence>
<dbReference type="PANTHER" id="PTHR35004">
    <property type="entry name" value="TRANSPOSASE RV3428C-RELATED"/>
    <property type="match status" value="1"/>
</dbReference>
<sequence>MRRYARRWSKERGQSTAAAYVPLSFAPGEAYQFDWSHEVVLLSGTTVMVKAAHVRLCHSRMLFVRAYPRETQEMVFDAHDRSFALFKGTCTRGIYDNMKTAVETIFVGKGRLYNRRFLQMCSHYLVDPVACTPASGWEKGQVENQVGLVRERFFTPRLRFKNLDELNAWLLDKCIAYAKAHRHPELVDQTIWEVFEAERPKLVPYAGRFDGFHAVTASVSKTCLVRFDNNKYSVAASAVGRPVEVQAYADRIVIRQDGRIVAEHPRSFGRGDTVYDPWHYVPVLARKPGALRNGAPFKDWVLPAAIERIRRKLASTDDGNRQMIDILNAVLTDGLPAVEAACAEALSHSVHSADVVLNILARQREPAPPANIMTPAALTLRHAPIADCARYDNLRRTI</sequence>
<dbReference type="InterPro" id="IPR036397">
    <property type="entry name" value="RNaseH_sf"/>
</dbReference>
<dbReference type="PANTHER" id="PTHR35004:SF7">
    <property type="entry name" value="INTEGRASE PROTEIN"/>
    <property type="match status" value="1"/>
</dbReference>
<protein>
    <submittedName>
        <fullName evidence="3">Transposase</fullName>
    </submittedName>
</protein>
<dbReference type="Gene3D" id="3.30.420.10">
    <property type="entry name" value="Ribonuclease H-like superfamily/Ribonuclease H"/>
    <property type="match status" value="1"/>
</dbReference>
<dbReference type="GO" id="GO:0015074">
    <property type="term" value="P:DNA integration"/>
    <property type="evidence" value="ECO:0007669"/>
    <property type="project" value="InterPro"/>
</dbReference>
<comment type="caution">
    <text evidence="3">The sequence shown here is derived from an EMBL/GenBank/DDBJ whole genome shotgun (WGS) entry which is preliminary data.</text>
</comment>
<gene>
    <name evidence="3" type="ORF">GCM10010987_44580</name>
</gene>
<dbReference type="Pfam" id="PF22483">
    <property type="entry name" value="Mu-transpos_C_2"/>
    <property type="match status" value="1"/>
</dbReference>
<dbReference type="NCBIfam" id="NF033546">
    <property type="entry name" value="transpos_IS21"/>
    <property type="match status" value="1"/>
</dbReference>
<proteinExistence type="inferred from homology"/>
<evidence type="ECO:0000313" key="3">
    <source>
        <dbReference type="EMBL" id="GGI27476.1"/>
    </source>
</evidence>
<dbReference type="Proteomes" id="UP000625079">
    <property type="component" value="Unassembled WGS sequence"/>
</dbReference>
<dbReference type="PROSITE" id="PS50994">
    <property type="entry name" value="INTEGRASE"/>
    <property type="match status" value="1"/>
</dbReference>
<evidence type="ECO:0000313" key="4">
    <source>
        <dbReference type="Proteomes" id="UP000625079"/>
    </source>
</evidence>
<dbReference type="EMBL" id="BMHC01000010">
    <property type="protein sequence ID" value="GGI27476.1"/>
    <property type="molecule type" value="Genomic_DNA"/>
</dbReference>
<evidence type="ECO:0000259" key="2">
    <source>
        <dbReference type="PROSITE" id="PS50994"/>
    </source>
</evidence>
<dbReference type="AlphaFoldDB" id="A0AA88B9Q1"/>
<name>A0AA88B9Q1_9BRAD</name>
<dbReference type="SUPFAM" id="SSF53098">
    <property type="entry name" value="Ribonuclease H-like"/>
    <property type="match status" value="1"/>
</dbReference>
<comment type="similarity">
    <text evidence="1">Belongs to the transposase IS21/IS408/IS1162 family.</text>
</comment>
<reference evidence="3" key="1">
    <citation type="journal article" date="2014" name="Int. J. Syst. Evol. Microbiol.">
        <title>Complete genome sequence of Corynebacterium casei LMG S-19264T (=DSM 44701T), isolated from a smear-ripened cheese.</title>
        <authorList>
            <consortium name="US DOE Joint Genome Institute (JGI-PGF)"/>
            <person name="Walter F."/>
            <person name="Albersmeier A."/>
            <person name="Kalinowski J."/>
            <person name="Ruckert C."/>
        </authorList>
    </citation>
    <scope>NUCLEOTIDE SEQUENCE</scope>
    <source>
        <strain evidence="3">CGMCC 1.15034</strain>
    </source>
</reference>
<dbReference type="InterPro" id="IPR001584">
    <property type="entry name" value="Integrase_cat-core"/>
</dbReference>
<dbReference type="InterPro" id="IPR054353">
    <property type="entry name" value="IstA-like_C"/>
</dbReference>